<accession>A0A8H5BL83</accession>
<evidence type="ECO:0000259" key="2">
    <source>
        <dbReference type="Pfam" id="PF07728"/>
    </source>
</evidence>
<name>A0A8H5BL83_9AGAR</name>
<dbReference type="PANTHER" id="PTHR21610:SF9">
    <property type="entry name" value="VON WILLEBRAND FACTOR A DOMAIN-CONTAINING PROTEIN 8"/>
    <property type="match status" value="1"/>
</dbReference>
<dbReference type="Gene3D" id="3.40.50.300">
    <property type="entry name" value="P-loop containing nucleotide triphosphate hydrolases"/>
    <property type="match status" value="2"/>
</dbReference>
<evidence type="ECO:0000313" key="3">
    <source>
        <dbReference type="EMBL" id="KAF5325188.1"/>
    </source>
</evidence>
<feature type="domain" description="ATPase dynein-related AAA" evidence="2">
    <location>
        <begin position="72"/>
        <end position="223"/>
    </location>
</feature>
<dbReference type="Proteomes" id="UP000567179">
    <property type="component" value="Unassembled WGS sequence"/>
</dbReference>
<reference evidence="3 4" key="1">
    <citation type="journal article" date="2020" name="ISME J.">
        <title>Uncovering the hidden diversity of litter-decomposition mechanisms in mushroom-forming fungi.</title>
        <authorList>
            <person name="Floudas D."/>
            <person name="Bentzer J."/>
            <person name="Ahren D."/>
            <person name="Johansson T."/>
            <person name="Persson P."/>
            <person name="Tunlid A."/>
        </authorList>
    </citation>
    <scope>NUCLEOTIDE SEQUENCE [LARGE SCALE GENOMIC DNA]</scope>
    <source>
        <strain evidence="3 4">CBS 101986</strain>
    </source>
</reference>
<dbReference type="InterPro" id="IPR039891">
    <property type="entry name" value="VWA8"/>
</dbReference>
<feature type="domain" description="ATPase dynein-related AAA" evidence="2">
    <location>
        <begin position="763"/>
        <end position="893"/>
    </location>
</feature>
<dbReference type="GO" id="GO:0005524">
    <property type="term" value="F:ATP binding"/>
    <property type="evidence" value="ECO:0007669"/>
    <property type="project" value="InterPro"/>
</dbReference>
<gene>
    <name evidence="3" type="ORF">D9619_009755</name>
</gene>
<dbReference type="SUPFAM" id="SSF53300">
    <property type="entry name" value="vWA-like"/>
    <property type="match status" value="1"/>
</dbReference>
<dbReference type="InterPro" id="IPR011704">
    <property type="entry name" value="ATPase_dyneun-rel_AAA"/>
</dbReference>
<dbReference type="InterPro" id="IPR036465">
    <property type="entry name" value="vWFA_dom_sf"/>
</dbReference>
<dbReference type="GO" id="GO:0016887">
    <property type="term" value="F:ATP hydrolysis activity"/>
    <property type="evidence" value="ECO:0007669"/>
    <property type="project" value="InterPro"/>
</dbReference>
<dbReference type="SUPFAM" id="SSF52540">
    <property type="entry name" value="P-loop containing nucleoside triphosphate hydrolases"/>
    <property type="match status" value="2"/>
</dbReference>
<dbReference type="EMBL" id="JAACJJ010000015">
    <property type="protein sequence ID" value="KAF5325188.1"/>
    <property type="molecule type" value="Genomic_DNA"/>
</dbReference>
<dbReference type="GO" id="GO:0005737">
    <property type="term" value="C:cytoplasm"/>
    <property type="evidence" value="ECO:0007669"/>
    <property type="project" value="TreeGrafter"/>
</dbReference>
<sequence>MAPQRRLNQLLNELKDAPEVIGTLKLGDITYEVPASLTPSRLPRTPYLLDVNDSVNRDNLHFILQKYLLGQDVFLVSQPGPYARRLALTFASMINAEYEYIALHRDVGETELKQGREIRQGGNLVYVDSPAVNAVKHGRLLILEGIEKAERGIMPVLNNLLENREMNLDDGTHIIHPHRYAQLVHTEGRVFIPAHKNFRVIAIAAPVPPYPGYPLDPPFRSRFQARFIDPVGSLLSLAATPSKPVSLYEKLRDLVLSTQFASESRSALEIISKTSLPPFPQTSLAKLQALVEKLPPPEALSPAQLARLFLTMHPGLIHAPFQAWAILSRQTEEAGLGELGSPSMSSGNEEIGIFGYRVQSIERIDDTSAKVTFKAPIGLPAVALTVPAGPKQLRTFPFSGALEFNPTPRFMGLLTCFLQAHALGWDISLIPPALPSTASASTSTLVRVFGQILGYDAEVIHMYKELGGRELVMRRKIEDGGATTWESSTLVEGAWAGRLLHLSGLDVIGSTAGSLSRMIQDREIELWEGKRIVGDASEAEIASGSGGLSVAHPSFRIISTASKSLLLKDWLSDEHANMFFPVPSQPMDTVEEAAVLAATGCPPPLIDTLLVFAGKYRQSMSADNVLKNRKLGTRSLVRIARRLALYPQDTDLQALLRRSLLAEFLPATEKMNLNTLLEDSNIFKSTPPFNPSPYIQDNALIFPAQSSTGTSETRATKITLFDPVQDPEGAASHIPYMDHFYDNSLQTGLMRDIAIDLEVLGEHIVLLGNQGVGKNKIVDRLCQLLGRPREYIQLHRDTTVNQLMFTTSLEGGIINYTDSPLLRAIKYGRVIIIDEADKAPEHVVAIFRSLAGQGEMSLSDGRRVRPALEREGDIVVHPNFRLMLLANRPGYPFLGNHFLQVLGENFSAHSVSNPDQESERNLIGQLAPELDKDFVLRLVGAFNDLRKGYENGTLTYPYSLRELINLVKHMKAYPSDSLGDALRNVFDFDIYKPETIDKLSEILIHHGLQVPHLGIDAAREAAKKKVQDIHFEPKKTDLTEPKEGEHDDKPHSGGNKWAGGTGGRDTAGMGGRGGYKRLYKGGDIKQISDELKKDVPDHIREKAREMARQELQRRLEELDMLPSQAKGYGELLRATQAHMASLLDLLEHLAAKEEERVWVKRQIDGELDDSRLTEGLTGESTVYKRRGMEKPELGRPQIKPKRIKFIFDLSASMYRFQYDGRLQRSMETAVMLMETFNNLSRKEKYVWDMIGHSGDGPDLVLTEAEKPPADLKERWKVTEKMFMVPQYAFAGDYTVEVITKGVTEVAKFDADDWFVIAITDANFGRYQITSEDLTRAMKHNPKVNTALICIGEGAEASWVTKSLPGRAFRVANTGDIPNVLRSILSTMVDR</sequence>
<dbReference type="PANTHER" id="PTHR21610">
    <property type="entry name" value="VON WILLEBRAND FACTOR A DOMAIN-CONTAINING PROTEIN 8"/>
    <property type="match status" value="1"/>
</dbReference>
<dbReference type="InterPro" id="IPR027417">
    <property type="entry name" value="P-loop_NTPase"/>
</dbReference>
<feature type="compositionally biased region" description="Basic and acidic residues" evidence="1">
    <location>
        <begin position="1029"/>
        <end position="1051"/>
    </location>
</feature>
<comment type="caution">
    <text evidence="3">The sequence shown here is derived from an EMBL/GenBank/DDBJ whole genome shotgun (WGS) entry which is preliminary data.</text>
</comment>
<feature type="domain" description="ATPase dynein-related AAA" evidence="2">
    <location>
        <begin position="443"/>
        <end position="562"/>
    </location>
</feature>
<feature type="region of interest" description="Disordered" evidence="1">
    <location>
        <begin position="1029"/>
        <end position="1072"/>
    </location>
</feature>
<protein>
    <recommendedName>
        <fullName evidence="2">ATPase dynein-related AAA domain-containing protein</fullName>
    </recommendedName>
</protein>
<dbReference type="Pfam" id="PF07728">
    <property type="entry name" value="AAA_5"/>
    <property type="match status" value="3"/>
</dbReference>
<organism evidence="3 4">
    <name type="scientific">Psilocybe cf. subviscida</name>
    <dbReference type="NCBI Taxonomy" id="2480587"/>
    <lineage>
        <taxon>Eukaryota</taxon>
        <taxon>Fungi</taxon>
        <taxon>Dikarya</taxon>
        <taxon>Basidiomycota</taxon>
        <taxon>Agaricomycotina</taxon>
        <taxon>Agaricomycetes</taxon>
        <taxon>Agaricomycetidae</taxon>
        <taxon>Agaricales</taxon>
        <taxon>Agaricineae</taxon>
        <taxon>Strophariaceae</taxon>
        <taxon>Psilocybe</taxon>
    </lineage>
</organism>
<feature type="compositionally biased region" description="Gly residues" evidence="1">
    <location>
        <begin position="1056"/>
        <end position="1072"/>
    </location>
</feature>
<dbReference type="OrthoDB" id="5186at2759"/>
<keyword evidence="4" id="KW-1185">Reference proteome</keyword>
<proteinExistence type="predicted"/>
<evidence type="ECO:0000313" key="4">
    <source>
        <dbReference type="Proteomes" id="UP000567179"/>
    </source>
</evidence>
<evidence type="ECO:0000256" key="1">
    <source>
        <dbReference type="SAM" id="MobiDB-lite"/>
    </source>
</evidence>